<sequence>MRCEIFSLAILFAGAQALPQAPAAPAAQPKSISIADILGALAQMIIGGQPGAQPGGSINTPEALASPGTGKFRPHFFNDSTLPDHTIYQPKDIPAGFKAPLIVWGNGGCIASGTIMAPFLLQLASQGAVVISNGAPGANGTGSYASFGTLGRSSSKWLTNAIDWAEKSAGQEKWKHIDMTRVAAAGQSCGGGEAYGVETDPRVKVMGIFNSGGMGFGSSAKSFTKPIFYFLGGPKDIAYSQGTGDYKALPADLPAWIGNWPPTSHGGTFNEVNGGVYGVAGAHWVNYALRGDKAEAAWFTGGGAKKDNWTEVDSKNMDKFTPPPPL</sequence>
<protein>
    <recommendedName>
        <fullName evidence="4">Alpha/beta-hydrolase</fullName>
    </recommendedName>
</protein>
<reference evidence="2" key="1">
    <citation type="journal article" date="2020" name="Stud. Mycol.">
        <title>101 Dothideomycetes genomes: a test case for predicting lifestyles and emergence of pathogens.</title>
        <authorList>
            <person name="Haridas S."/>
            <person name="Albert R."/>
            <person name="Binder M."/>
            <person name="Bloem J."/>
            <person name="Labutti K."/>
            <person name="Salamov A."/>
            <person name="Andreopoulos B."/>
            <person name="Baker S."/>
            <person name="Barry K."/>
            <person name="Bills G."/>
            <person name="Bluhm B."/>
            <person name="Cannon C."/>
            <person name="Castanera R."/>
            <person name="Culley D."/>
            <person name="Daum C."/>
            <person name="Ezra D."/>
            <person name="Gonzalez J."/>
            <person name="Henrissat B."/>
            <person name="Kuo A."/>
            <person name="Liang C."/>
            <person name="Lipzen A."/>
            <person name="Lutzoni F."/>
            <person name="Magnuson J."/>
            <person name="Mondo S."/>
            <person name="Nolan M."/>
            <person name="Ohm R."/>
            <person name="Pangilinan J."/>
            <person name="Park H.-J."/>
            <person name="Ramirez L."/>
            <person name="Alfaro M."/>
            <person name="Sun H."/>
            <person name="Tritt A."/>
            <person name="Yoshinaga Y."/>
            <person name="Zwiers L.-H."/>
            <person name="Turgeon B."/>
            <person name="Goodwin S."/>
            <person name="Spatafora J."/>
            <person name="Crous P."/>
            <person name="Grigoriev I."/>
        </authorList>
    </citation>
    <scope>NUCLEOTIDE SEQUENCE</scope>
    <source>
        <strain evidence="2">CBS 115976</strain>
    </source>
</reference>
<evidence type="ECO:0000313" key="3">
    <source>
        <dbReference type="Proteomes" id="UP000799302"/>
    </source>
</evidence>
<keyword evidence="3" id="KW-1185">Reference proteome</keyword>
<feature type="chain" id="PRO_5025382452" description="Alpha/beta-hydrolase" evidence="1">
    <location>
        <begin position="18"/>
        <end position="326"/>
    </location>
</feature>
<dbReference type="AlphaFoldDB" id="A0A6A6UJS7"/>
<dbReference type="Gene3D" id="3.40.50.1820">
    <property type="entry name" value="alpha/beta hydrolase"/>
    <property type="match status" value="1"/>
</dbReference>
<gene>
    <name evidence="2" type="ORF">BT63DRAFT_411338</name>
</gene>
<evidence type="ECO:0000256" key="1">
    <source>
        <dbReference type="SAM" id="SignalP"/>
    </source>
</evidence>
<evidence type="ECO:0000313" key="2">
    <source>
        <dbReference type="EMBL" id="KAF2672020.1"/>
    </source>
</evidence>
<keyword evidence="1" id="KW-0732">Signal</keyword>
<dbReference type="Proteomes" id="UP000799302">
    <property type="component" value="Unassembled WGS sequence"/>
</dbReference>
<evidence type="ECO:0008006" key="4">
    <source>
        <dbReference type="Google" id="ProtNLM"/>
    </source>
</evidence>
<proteinExistence type="predicted"/>
<dbReference type="InterPro" id="IPR029058">
    <property type="entry name" value="AB_hydrolase_fold"/>
</dbReference>
<accession>A0A6A6UJS7</accession>
<dbReference type="OrthoDB" id="2141514at2759"/>
<dbReference type="SUPFAM" id="SSF53474">
    <property type="entry name" value="alpha/beta-Hydrolases"/>
    <property type="match status" value="1"/>
</dbReference>
<name>A0A6A6UJS7_9PEZI</name>
<dbReference type="EMBL" id="MU004232">
    <property type="protein sequence ID" value="KAF2672020.1"/>
    <property type="molecule type" value="Genomic_DNA"/>
</dbReference>
<feature type="signal peptide" evidence="1">
    <location>
        <begin position="1"/>
        <end position="17"/>
    </location>
</feature>
<organism evidence="2 3">
    <name type="scientific">Microthyrium microscopicum</name>
    <dbReference type="NCBI Taxonomy" id="703497"/>
    <lineage>
        <taxon>Eukaryota</taxon>
        <taxon>Fungi</taxon>
        <taxon>Dikarya</taxon>
        <taxon>Ascomycota</taxon>
        <taxon>Pezizomycotina</taxon>
        <taxon>Dothideomycetes</taxon>
        <taxon>Dothideomycetes incertae sedis</taxon>
        <taxon>Microthyriales</taxon>
        <taxon>Microthyriaceae</taxon>
        <taxon>Microthyrium</taxon>
    </lineage>
</organism>